<dbReference type="Gene3D" id="2.40.50.140">
    <property type="entry name" value="Nucleic acid-binding proteins"/>
    <property type="match status" value="1"/>
</dbReference>
<keyword evidence="13 15" id="KW-0030">Aminoacyl-tRNA synthetase</keyword>
<dbReference type="InterPro" id="IPR009061">
    <property type="entry name" value="DNA-bd_dom_put_sf"/>
</dbReference>
<dbReference type="Gene3D" id="3.30.930.10">
    <property type="entry name" value="Bira Bifunctional Protein, Domain 2"/>
    <property type="match status" value="1"/>
</dbReference>
<dbReference type="SUPFAM" id="SSF46955">
    <property type="entry name" value="Putative DNA-binding domain"/>
    <property type="match status" value="1"/>
</dbReference>
<dbReference type="FunFam" id="2.40.50.140:FF:000045">
    <property type="entry name" value="Phenylalanine--tRNA ligase beta subunit"/>
    <property type="match status" value="1"/>
</dbReference>
<dbReference type="InterPro" id="IPR033714">
    <property type="entry name" value="tRNA_bind_bactPheRS"/>
</dbReference>
<keyword evidence="4 15" id="KW-0963">Cytoplasm</keyword>
<evidence type="ECO:0000259" key="17">
    <source>
        <dbReference type="PROSITE" id="PS50886"/>
    </source>
</evidence>
<keyword evidence="8 15" id="KW-0547">Nucleotide-binding</keyword>
<evidence type="ECO:0000256" key="16">
    <source>
        <dbReference type="PROSITE-ProRule" id="PRU00209"/>
    </source>
</evidence>
<dbReference type="HAMAP" id="MF_00283">
    <property type="entry name" value="Phe_tRNA_synth_beta1"/>
    <property type="match status" value="1"/>
</dbReference>
<feature type="domain" description="B5" evidence="19">
    <location>
        <begin position="408"/>
        <end position="481"/>
    </location>
</feature>
<dbReference type="SUPFAM" id="SSF56037">
    <property type="entry name" value="PheT/TilS domain"/>
    <property type="match status" value="1"/>
</dbReference>
<comment type="catalytic activity">
    <reaction evidence="14 15">
        <text>tRNA(Phe) + L-phenylalanine + ATP = L-phenylalanyl-tRNA(Phe) + AMP + diphosphate + H(+)</text>
        <dbReference type="Rhea" id="RHEA:19413"/>
        <dbReference type="Rhea" id="RHEA-COMP:9668"/>
        <dbReference type="Rhea" id="RHEA-COMP:9699"/>
        <dbReference type="ChEBI" id="CHEBI:15378"/>
        <dbReference type="ChEBI" id="CHEBI:30616"/>
        <dbReference type="ChEBI" id="CHEBI:33019"/>
        <dbReference type="ChEBI" id="CHEBI:58095"/>
        <dbReference type="ChEBI" id="CHEBI:78442"/>
        <dbReference type="ChEBI" id="CHEBI:78531"/>
        <dbReference type="ChEBI" id="CHEBI:456215"/>
        <dbReference type="EC" id="6.1.1.20"/>
    </reaction>
</comment>
<dbReference type="FunFam" id="3.50.40.10:FF:000001">
    <property type="entry name" value="Phenylalanine--tRNA ligase beta subunit"/>
    <property type="match status" value="1"/>
</dbReference>
<keyword evidence="6 15" id="KW-0436">Ligase</keyword>
<evidence type="ECO:0000259" key="18">
    <source>
        <dbReference type="PROSITE" id="PS51447"/>
    </source>
</evidence>
<accession>A0A9D1LTM7</accession>
<sequence length="794" mass="87082">MKVPMSWFNDYTDITGVTPHEYAHALTMTGSKVEGVEHLGKEIENVVTGKILEIKPHEDSDHLVICQVDVGGETLQIVTGAPNVKPGQIVPVAKHQSRLPGGVTIKKGKLRGVESNGMLCSHEELGLTAADLGYEPEYGILILPEDTEIGMDIRDVFGLNEEVVEFEITSNRPDCFSVIGLARETAVTFKKPFNVPKPQFHENGENISDTLSVEVQNPEKCLRYCAKMVKNVKIGPSPKWLSARLRACGIRSINNIVDITNYILLEYGQPMHAFDLRDLEGQKIVVRDAADGEVIKTLDEQDRTLTANDLVIADGKKAVAIAGVMGGFNSEVKDDTTTVVFESATFDGASVRLTAQRVGLRTEASSRYEKGLDPNNTVPAAERACELVELLGCGEVVGGIIDVKGNIQDPKPLAFRPEYINAFLGTDIPAADMSSYLEALEFEVDPEQQMVTAPSFRPDIQCEADVAEEVARIYGYENIPTTLIKGETTQGGRSPRQRARAQINSLLAAQGMHEICTYTFVSPAMFDKLYVPADSPLRQVVKITNPLGEDTSVMRTTTIGGMLEILAHNFNHRNEEAKLFEIGKNYVPTEPGKLPEEPEVLTLGMYGNVDFYDIKGALEALFQHLRVQDVRYAAVSDNPSFHPGRTAKITAGGAELGIVGEIHPNVCKNFEIGVPCYVAEISFDALYAHMGHEIKYKHLPKFPAVTRDIAVLVDKAVPVAALEDVMKKRAGKLLDTIQLFDVYEGDRIPADKKSVAYAISFRAADRSLTGEEVNAVMEKIVKNLESDLGAQLRQ</sequence>
<evidence type="ECO:0000256" key="3">
    <source>
        <dbReference type="ARBA" id="ARBA00011209"/>
    </source>
</evidence>
<evidence type="ECO:0000259" key="19">
    <source>
        <dbReference type="PROSITE" id="PS51483"/>
    </source>
</evidence>
<evidence type="ECO:0000256" key="6">
    <source>
        <dbReference type="ARBA" id="ARBA00022598"/>
    </source>
</evidence>
<dbReference type="Pfam" id="PF03483">
    <property type="entry name" value="B3_4"/>
    <property type="match status" value="1"/>
</dbReference>
<dbReference type="GO" id="GO:0006432">
    <property type="term" value="P:phenylalanyl-tRNA aminoacylation"/>
    <property type="evidence" value="ECO:0007669"/>
    <property type="project" value="UniProtKB-UniRule"/>
</dbReference>
<dbReference type="Pfam" id="PF17759">
    <property type="entry name" value="tRNA_synthFbeta"/>
    <property type="match status" value="1"/>
</dbReference>
<dbReference type="InterPro" id="IPR036690">
    <property type="entry name" value="Fdx_antiC-bd_sf"/>
</dbReference>
<name>A0A9D1LTM7_9FIRM</name>
<dbReference type="PROSITE" id="PS51483">
    <property type="entry name" value="B5"/>
    <property type="match status" value="1"/>
</dbReference>
<dbReference type="InterPro" id="IPR041616">
    <property type="entry name" value="PheRS_beta_core"/>
</dbReference>
<organism evidence="20 21">
    <name type="scientific">Candidatus Avimonoglobus intestinipullorum</name>
    <dbReference type="NCBI Taxonomy" id="2840699"/>
    <lineage>
        <taxon>Bacteria</taxon>
        <taxon>Bacillati</taxon>
        <taxon>Bacillota</taxon>
        <taxon>Clostridia</taxon>
        <taxon>Eubacteriales</taxon>
        <taxon>Candidatus Avimonoglobus</taxon>
    </lineage>
</organism>
<feature type="domain" description="TRNA-binding" evidence="17">
    <location>
        <begin position="40"/>
        <end position="154"/>
    </location>
</feature>
<evidence type="ECO:0000256" key="4">
    <source>
        <dbReference type="ARBA" id="ARBA00022490"/>
    </source>
</evidence>
<keyword evidence="12 15" id="KW-0648">Protein biosynthesis</keyword>
<dbReference type="CDD" id="cd02796">
    <property type="entry name" value="tRNA_bind_bactPheRS"/>
    <property type="match status" value="1"/>
</dbReference>
<dbReference type="PROSITE" id="PS51447">
    <property type="entry name" value="FDX_ACB"/>
    <property type="match status" value="1"/>
</dbReference>
<proteinExistence type="inferred from homology"/>
<dbReference type="NCBIfam" id="NF045760">
    <property type="entry name" value="YtpR"/>
    <property type="match status" value="1"/>
</dbReference>
<dbReference type="FunFam" id="3.30.70.380:FF:000001">
    <property type="entry name" value="Phenylalanine--tRNA ligase beta subunit"/>
    <property type="match status" value="1"/>
</dbReference>
<dbReference type="GO" id="GO:0016740">
    <property type="term" value="F:transferase activity"/>
    <property type="evidence" value="ECO:0007669"/>
    <property type="project" value="UniProtKB-ARBA"/>
</dbReference>
<dbReference type="PROSITE" id="PS50886">
    <property type="entry name" value="TRBD"/>
    <property type="match status" value="1"/>
</dbReference>
<evidence type="ECO:0000256" key="11">
    <source>
        <dbReference type="ARBA" id="ARBA00022884"/>
    </source>
</evidence>
<feature type="domain" description="FDX-ACB" evidence="18">
    <location>
        <begin position="700"/>
        <end position="793"/>
    </location>
</feature>
<evidence type="ECO:0000313" key="20">
    <source>
        <dbReference type="EMBL" id="HIU47883.1"/>
    </source>
</evidence>
<reference evidence="20" key="1">
    <citation type="submission" date="2020-10" db="EMBL/GenBank/DDBJ databases">
        <authorList>
            <person name="Gilroy R."/>
        </authorList>
    </citation>
    <scope>NUCLEOTIDE SEQUENCE</scope>
    <source>
        <strain evidence="20">ChiSjej4B22-9803</strain>
    </source>
</reference>
<dbReference type="Gene3D" id="3.50.40.10">
    <property type="entry name" value="Phenylalanyl-trna Synthetase, Chain B, domain 3"/>
    <property type="match status" value="1"/>
</dbReference>
<gene>
    <name evidence="15" type="primary">pheT</name>
    <name evidence="20" type="ORF">IAB04_00810</name>
</gene>
<dbReference type="SUPFAM" id="SSF54991">
    <property type="entry name" value="Anticodon-binding domain of PheRS"/>
    <property type="match status" value="1"/>
</dbReference>
<evidence type="ECO:0000256" key="2">
    <source>
        <dbReference type="ARBA" id="ARBA00008653"/>
    </source>
</evidence>
<comment type="subunit">
    <text evidence="3 15">Tetramer of two alpha and two beta subunits.</text>
</comment>
<comment type="caution">
    <text evidence="20">The sequence shown here is derived from an EMBL/GenBank/DDBJ whole genome shotgun (WGS) entry which is preliminary data.</text>
</comment>
<dbReference type="SMART" id="SM00874">
    <property type="entry name" value="B5"/>
    <property type="match status" value="1"/>
</dbReference>
<evidence type="ECO:0000256" key="8">
    <source>
        <dbReference type="ARBA" id="ARBA00022741"/>
    </source>
</evidence>
<dbReference type="SUPFAM" id="SSF50249">
    <property type="entry name" value="Nucleic acid-binding proteins"/>
    <property type="match status" value="1"/>
</dbReference>
<evidence type="ECO:0000256" key="13">
    <source>
        <dbReference type="ARBA" id="ARBA00023146"/>
    </source>
</evidence>
<evidence type="ECO:0000256" key="15">
    <source>
        <dbReference type="HAMAP-Rule" id="MF_00283"/>
    </source>
</evidence>
<keyword evidence="11 16" id="KW-0694">RNA-binding</keyword>
<dbReference type="SMART" id="SM00873">
    <property type="entry name" value="B3_4"/>
    <property type="match status" value="1"/>
</dbReference>
<dbReference type="PANTHER" id="PTHR10947:SF0">
    <property type="entry name" value="PHENYLALANINE--TRNA LIGASE BETA SUBUNIT"/>
    <property type="match status" value="1"/>
</dbReference>
<dbReference type="EMBL" id="DVND01000019">
    <property type="protein sequence ID" value="HIU47883.1"/>
    <property type="molecule type" value="Genomic_DNA"/>
</dbReference>
<comment type="cofactor">
    <cofactor evidence="15">
        <name>Mg(2+)</name>
        <dbReference type="ChEBI" id="CHEBI:18420"/>
    </cofactor>
    <text evidence="15">Binds 2 magnesium ions per tetramer.</text>
</comment>
<evidence type="ECO:0000256" key="5">
    <source>
        <dbReference type="ARBA" id="ARBA00022555"/>
    </source>
</evidence>
<dbReference type="InterPro" id="IPR045864">
    <property type="entry name" value="aa-tRNA-synth_II/BPL/LPL"/>
</dbReference>
<keyword evidence="7 15" id="KW-0479">Metal-binding</keyword>
<dbReference type="SUPFAM" id="SSF55681">
    <property type="entry name" value="Class II aaRS and biotin synthetases"/>
    <property type="match status" value="1"/>
</dbReference>
<dbReference type="PANTHER" id="PTHR10947">
    <property type="entry name" value="PHENYLALANYL-TRNA SYNTHETASE BETA CHAIN AND LEUCINE-RICH REPEAT-CONTAINING PROTEIN 47"/>
    <property type="match status" value="1"/>
</dbReference>
<dbReference type="EC" id="6.1.1.20" evidence="15"/>
<keyword evidence="9 15" id="KW-0067">ATP-binding</keyword>
<feature type="binding site" evidence="15">
    <location>
        <position position="468"/>
    </location>
    <ligand>
        <name>Mg(2+)</name>
        <dbReference type="ChEBI" id="CHEBI:18420"/>
        <note>shared with alpha subunit</note>
    </ligand>
</feature>
<reference evidence="20" key="2">
    <citation type="journal article" date="2021" name="PeerJ">
        <title>Extensive microbial diversity within the chicken gut microbiome revealed by metagenomics and culture.</title>
        <authorList>
            <person name="Gilroy R."/>
            <person name="Ravi A."/>
            <person name="Getino M."/>
            <person name="Pursley I."/>
            <person name="Horton D.L."/>
            <person name="Alikhan N.F."/>
            <person name="Baker D."/>
            <person name="Gharbi K."/>
            <person name="Hall N."/>
            <person name="Watson M."/>
            <person name="Adriaenssens E.M."/>
            <person name="Foster-Nyarko E."/>
            <person name="Jarju S."/>
            <person name="Secka A."/>
            <person name="Antonio M."/>
            <person name="Oren A."/>
            <person name="Chaudhuri R.R."/>
            <person name="La Ragione R."/>
            <person name="Hildebrand F."/>
            <person name="Pallen M.J."/>
        </authorList>
    </citation>
    <scope>NUCLEOTIDE SEQUENCE</scope>
    <source>
        <strain evidence="20">ChiSjej4B22-9803</strain>
    </source>
</reference>
<evidence type="ECO:0000256" key="10">
    <source>
        <dbReference type="ARBA" id="ARBA00022842"/>
    </source>
</evidence>
<dbReference type="Gene3D" id="3.30.56.10">
    <property type="match status" value="2"/>
</dbReference>
<keyword evidence="10 15" id="KW-0460">Magnesium</keyword>
<dbReference type="InterPro" id="IPR020825">
    <property type="entry name" value="Phe-tRNA_synthase-like_B3/B4"/>
</dbReference>
<dbReference type="AlphaFoldDB" id="A0A9D1LTM7"/>
<evidence type="ECO:0000313" key="21">
    <source>
        <dbReference type="Proteomes" id="UP000824111"/>
    </source>
</evidence>
<dbReference type="InterPro" id="IPR004532">
    <property type="entry name" value="Phe-tRNA-ligase_IIc_bsu_bact"/>
</dbReference>
<dbReference type="InterPro" id="IPR045060">
    <property type="entry name" value="Phe-tRNA-ligase_IIc_bsu"/>
</dbReference>
<feature type="binding site" evidence="15">
    <location>
        <position position="459"/>
    </location>
    <ligand>
        <name>Mg(2+)</name>
        <dbReference type="ChEBI" id="CHEBI:18420"/>
        <note>shared with alpha subunit</note>
    </ligand>
</feature>
<evidence type="ECO:0000256" key="9">
    <source>
        <dbReference type="ARBA" id="ARBA00022840"/>
    </source>
</evidence>
<protein>
    <recommendedName>
        <fullName evidence="15">Phenylalanine--tRNA ligase beta subunit</fullName>
        <ecNumber evidence="15">6.1.1.20</ecNumber>
    </recommendedName>
    <alternativeName>
        <fullName evidence="15">Phenylalanyl-tRNA synthetase beta subunit</fullName>
        <shortName evidence="15">PheRS</shortName>
    </alternativeName>
</protein>
<evidence type="ECO:0000256" key="1">
    <source>
        <dbReference type="ARBA" id="ARBA00004496"/>
    </source>
</evidence>
<dbReference type="InterPro" id="IPR012340">
    <property type="entry name" value="NA-bd_OB-fold"/>
</dbReference>
<dbReference type="Proteomes" id="UP000824111">
    <property type="component" value="Unassembled WGS sequence"/>
</dbReference>
<dbReference type="GO" id="GO:0000287">
    <property type="term" value="F:magnesium ion binding"/>
    <property type="evidence" value="ECO:0007669"/>
    <property type="project" value="UniProtKB-UniRule"/>
</dbReference>
<keyword evidence="5 16" id="KW-0820">tRNA-binding</keyword>
<evidence type="ECO:0000256" key="7">
    <source>
        <dbReference type="ARBA" id="ARBA00022723"/>
    </source>
</evidence>
<dbReference type="Pfam" id="PF01588">
    <property type="entry name" value="tRNA_bind"/>
    <property type="match status" value="1"/>
</dbReference>
<dbReference type="Pfam" id="PF03484">
    <property type="entry name" value="B5"/>
    <property type="match status" value="1"/>
</dbReference>
<dbReference type="CDD" id="cd00769">
    <property type="entry name" value="PheRS_beta_core"/>
    <property type="match status" value="1"/>
</dbReference>
<dbReference type="GO" id="GO:0009328">
    <property type="term" value="C:phenylalanine-tRNA ligase complex"/>
    <property type="evidence" value="ECO:0007669"/>
    <property type="project" value="TreeGrafter"/>
</dbReference>
<dbReference type="GO" id="GO:0005524">
    <property type="term" value="F:ATP binding"/>
    <property type="evidence" value="ECO:0007669"/>
    <property type="project" value="UniProtKB-UniRule"/>
</dbReference>
<comment type="subcellular location">
    <subcellularLocation>
        <location evidence="1 15">Cytoplasm</location>
    </subcellularLocation>
</comment>
<comment type="similarity">
    <text evidence="2 15">Belongs to the phenylalanyl-tRNA synthetase beta subunit family. Type 1 subfamily.</text>
</comment>
<dbReference type="GO" id="GO:0140096">
    <property type="term" value="F:catalytic activity, acting on a protein"/>
    <property type="evidence" value="ECO:0007669"/>
    <property type="project" value="UniProtKB-ARBA"/>
</dbReference>
<dbReference type="GO" id="GO:0004826">
    <property type="term" value="F:phenylalanine-tRNA ligase activity"/>
    <property type="evidence" value="ECO:0007669"/>
    <property type="project" value="UniProtKB-UniRule"/>
</dbReference>
<dbReference type="InterPro" id="IPR005146">
    <property type="entry name" value="B3/B4_tRNA-bd"/>
</dbReference>
<dbReference type="SMART" id="SM00896">
    <property type="entry name" value="FDX-ACB"/>
    <property type="match status" value="1"/>
</dbReference>
<feature type="binding site" evidence="15">
    <location>
        <position position="465"/>
    </location>
    <ligand>
        <name>Mg(2+)</name>
        <dbReference type="ChEBI" id="CHEBI:18420"/>
        <note>shared with alpha subunit</note>
    </ligand>
</feature>
<dbReference type="GO" id="GO:0000049">
    <property type="term" value="F:tRNA binding"/>
    <property type="evidence" value="ECO:0007669"/>
    <property type="project" value="UniProtKB-UniRule"/>
</dbReference>
<feature type="binding site" evidence="15">
    <location>
        <position position="469"/>
    </location>
    <ligand>
        <name>Mg(2+)</name>
        <dbReference type="ChEBI" id="CHEBI:18420"/>
        <note>shared with alpha subunit</note>
    </ligand>
</feature>
<dbReference type="InterPro" id="IPR005147">
    <property type="entry name" value="tRNA_synthase_B5-dom"/>
</dbReference>
<dbReference type="NCBIfam" id="TIGR00472">
    <property type="entry name" value="pheT_bact"/>
    <property type="match status" value="1"/>
</dbReference>
<dbReference type="Gene3D" id="3.30.70.380">
    <property type="entry name" value="Ferrodoxin-fold anticodon-binding domain"/>
    <property type="match status" value="1"/>
</dbReference>
<dbReference type="InterPro" id="IPR005121">
    <property type="entry name" value="Fdx_antiC-bd"/>
</dbReference>
<dbReference type="Pfam" id="PF03147">
    <property type="entry name" value="FDX-ACB"/>
    <property type="match status" value="1"/>
</dbReference>
<evidence type="ECO:0000256" key="14">
    <source>
        <dbReference type="ARBA" id="ARBA00049255"/>
    </source>
</evidence>
<dbReference type="InterPro" id="IPR002547">
    <property type="entry name" value="tRNA-bd_dom"/>
</dbReference>
<evidence type="ECO:0000256" key="12">
    <source>
        <dbReference type="ARBA" id="ARBA00022917"/>
    </source>
</evidence>